<accession>T1KQP8</accession>
<evidence type="ECO:0000313" key="2">
    <source>
        <dbReference type="Proteomes" id="UP000015104"/>
    </source>
</evidence>
<proteinExistence type="predicted"/>
<evidence type="ECO:0000313" key="1">
    <source>
        <dbReference type="EnsemblMetazoa" id="tetur18g00700.1"/>
    </source>
</evidence>
<dbReference type="STRING" id="32264.T1KQP8"/>
<dbReference type="EnsemblMetazoa" id="tetur18g00700.1">
    <property type="protein sequence ID" value="tetur18g00700.1"/>
    <property type="gene ID" value="tetur18g00700"/>
</dbReference>
<name>T1KQP8_TETUR</name>
<dbReference type="AlphaFoldDB" id="T1KQP8"/>
<protein>
    <submittedName>
        <fullName evidence="1">Uncharacterized protein</fullName>
    </submittedName>
</protein>
<organism evidence="1 2">
    <name type="scientific">Tetranychus urticae</name>
    <name type="common">Two-spotted spider mite</name>
    <dbReference type="NCBI Taxonomy" id="32264"/>
    <lineage>
        <taxon>Eukaryota</taxon>
        <taxon>Metazoa</taxon>
        <taxon>Ecdysozoa</taxon>
        <taxon>Arthropoda</taxon>
        <taxon>Chelicerata</taxon>
        <taxon>Arachnida</taxon>
        <taxon>Acari</taxon>
        <taxon>Acariformes</taxon>
        <taxon>Trombidiformes</taxon>
        <taxon>Prostigmata</taxon>
        <taxon>Eleutherengona</taxon>
        <taxon>Raphignathae</taxon>
        <taxon>Tetranychoidea</taxon>
        <taxon>Tetranychidae</taxon>
        <taxon>Tetranychus</taxon>
    </lineage>
</organism>
<keyword evidence="2" id="KW-1185">Reference proteome</keyword>
<sequence length="121" mass="14234">MRLAQKMDINLPITIKKNLQSIKLFHSSLPIKLNRFSTNLAYHCYLVFYVLNATNYEMDLNYNENKSILSEPRETCRIPVPVERVSLMNEEICLDEVKICKNEILLLDRCKHHLVNQVNLN</sequence>
<dbReference type="HOGENOM" id="CLU_2041039_0_0_1"/>
<dbReference type="Proteomes" id="UP000015104">
    <property type="component" value="Unassembled WGS sequence"/>
</dbReference>
<reference evidence="1" key="2">
    <citation type="submission" date="2015-06" db="UniProtKB">
        <authorList>
            <consortium name="EnsemblMetazoa"/>
        </authorList>
    </citation>
    <scope>IDENTIFICATION</scope>
</reference>
<dbReference type="EMBL" id="CAEY01000378">
    <property type="status" value="NOT_ANNOTATED_CDS"/>
    <property type="molecule type" value="Genomic_DNA"/>
</dbReference>
<reference evidence="2" key="1">
    <citation type="submission" date="2011-08" db="EMBL/GenBank/DDBJ databases">
        <authorList>
            <person name="Rombauts S."/>
        </authorList>
    </citation>
    <scope>NUCLEOTIDE SEQUENCE</scope>
    <source>
        <strain evidence="2">London</strain>
    </source>
</reference>